<sequence>MPQLGLSCGRVPDLLTNGERRRLKPGFTCLAAPGPRLTGHTTGAMYCTVCTNLSGAEGSPIARIYGAGSHASSIFLGTSWGWSRSGGRIEKVSSAVRPGKMGTKALLPTAPSESSGTWLPCTGTCAECSFPPGGQSKFPSSTRAGKGQCDRVLVVHVTTGEALRWPNQRPAICLTQRLEITAC</sequence>
<organism evidence="1 2">
    <name type="scientific">Coccidioides immitis RMSCC 2394</name>
    <dbReference type="NCBI Taxonomy" id="404692"/>
    <lineage>
        <taxon>Eukaryota</taxon>
        <taxon>Fungi</taxon>
        <taxon>Dikarya</taxon>
        <taxon>Ascomycota</taxon>
        <taxon>Pezizomycotina</taxon>
        <taxon>Eurotiomycetes</taxon>
        <taxon>Eurotiomycetidae</taxon>
        <taxon>Onygenales</taxon>
        <taxon>Onygenaceae</taxon>
        <taxon>Coccidioides</taxon>
    </lineage>
</organism>
<reference evidence="2" key="1">
    <citation type="journal article" date="2010" name="Genome Res.">
        <title>Population genomic sequencing of Coccidioides fungi reveals recent hybridization and transposon control.</title>
        <authorList>
            <person name="Neafsey D.E."/>
            <person name="Barker B.M."/>
            <person name="Sharpton T.J."/>
            <person name="Stajich J.E."/>
            <person name="Park D.J."/>
            <person name="Whiston E."/>
            <person name="Hung C.-Y."/>
            <person name="McMahan C."/>
            <person name="White J."/>
            <person name="Sykes S."/>
            <person name="Heiman D."/>
            <person name="Young S."/>
            <person name="Zeng Q."/>
            <person name="Abouelleil A."/>
            <person name="Aftuck L."/>
            <person name="Bessette D."/>
            <person name="Brown A."/>
            <person name="FitzGerald M."/>
            <person name="Lui A."/>
            <person name="Macdonald J.P."/>
            <person name="Priest M."/>
            <person name="Orbach M.J."/>
            <person name="Galgiani J.N."/>
            <person name="Kirkland T.N."/>
            <person name="Cole G.T."/>
            <person name="Birren B.W."/>
            <person name="Henn M.R."/>
            <person name="Taylor J.W."/>
            <person name="Rounsley S.D."/>
        </authorList>
    </citation>
    <scope>NUCLEOTIDE SEQUENCE [LARGE SCALE GENOMIC DNA]</scope>
    <source>
        <strain evidence="2">RMSCC 2394</strain>
    </source>
</reference>
<protein>
    <submittedName>
        <fullName evidence="1">Uncharacterized protein</fullName>
    </submittedName>
</protein>
<proteinExistence type="predicted"/>
<evidence type="ECO:0000313" key="2">
    <source>
        <dbReference type="Proteomes" id="UP000054565"/>
    </source>
</evidence>
<name>A0A0J7B6M1_COCIT</name>
<evidence type="ECO:0000313" key="1">
    <source>
        <dbReference type="EMBL" id="KMP05602.1"/>
    </source>
</evidence>
<accession>A0A0J7B6M1</accession>
<dbReference type="Proteomes" id="UP000054565">
    <property type="component" value="Unassembled WGS sequence"/>
</dbReference>
<gene>
    <name evidence="1" type="ORF">CIRG_05283</name>
</gene>
<dbReference type="AlphaFoldDB" id="A0A0J7B6M1"/>
<dbReference type="EMBL" id="DS028095">
    <property type="protein sequence ID" value="KMP05602.1"/>
    <property type="molecule type" value="Genomic_DNA"/>
</dbReference>